<feature type="domain" description="EF-hand" evidence="3">
    <location>
        <begin position="96"/>
        <end position="131"/>
    </location>
</feature>
<dbReference type="PANTHER" id="PTHR11319:SF35">
    <property type="entry name" value="OUTER MEMBRANE PROTEIN PMPC-RELATED"/>
    <property type="match status" value="1"/>
</dbReference>
<accession>A0AAE0L4R4</accession>
<dbReference type="GO" id="GO:0005509">
    <property type="term" value="F:calcium ion binding"/>
    <property type="evidence" value="ECO:0007669"/>
    <property type="project" value="InterPro"/>
</dbReference>
<evidence type="ECO:0000256" key="1">
    <source>
        <dbReference type="ARBA" id="ARBA00022837"/>
    </source>
</evidence>
<feature type="non-terminal residue" evidence="4">
    <location>
        <position position="1196"/>
    </location>
</feature>
<dbReference type="InterPro" id="IPR002048">
    <property type="entry name" value="EF_hand_dom"/>
</dbReference>
<dbReference type="InterPro" id="IPR011050">
    <property type="entry name" value="Pectin_lyase_fold/virulence"/>
</dbReference>
<dbReference type="SMART" id="SM00054">
    <property type="entry name" value="EFh"/>
    <property type="match status" value="2"/>
</dbReference>
<organism evidence="4 5">
    <name type="scientific">Cymbomonas tetramitiformis</name>
    <dbReference type="NCBI Taxonomy" id="36881"/>
    <lineage>
        <taxon>Eukaryota</taxon>
        <taxon>Viridiplantae</taxon>
        <taxon>Chlorophyta</taxon>
        <taxon>Pyramimonadophyceae</taxon>
        <taxon>Pyramimonadales</taxon>
        <taxon>Pyramimonadaceae</taxon>
        <taxon>Cymbomonas</taxon>
    </lineage>
</organism>
<comment type="caution">
    <text evidence="4">The sequence shown here is derived from an EMBL/GenBank/DDBJ whole genome shotgun (WGS) entry which is preliminary data.</text>
</comment>
<evidence type="ECO:0000313" key="4">
    <source>
        <dbReference type="EMBL" id="KAK3271670.1"/>
    </source>
</evidence>
<protein>
    <recommendedName>
        <fullName evidence="3">EF-hand domain-containing protein</fullName>
    </recommendedName>
</protein>
<keyword evidence="2" id="KW-0732">Signal</keyword>
<dbReference type="InterPro" id="IPR018247">
    <property type="entry name" value="EF_Hand_1_Ca_BS"/>
</dbReference>
<dbReference type="PROSITE" id="PS50222">
    <property type="entry name" value="EF_HAND_2"/>
    <property type="match status" value="2"/>
</dbReference>
<dbReference type="PROSITE" id="PS00018">
    <property type="entry name" value="EF_HAND_1"/>
    <property type="match status" value="2"/>
</dbReference>
<dbReference type="CDD" id="cd00051">
    <property type="entry name" value="EFh"/>
    <property type="match status" value="1"/>
</dbReference>
<dbReference type="InterPro" id="IPR011992">
    <property type="entry name" value="EF-hand-dom_pair"/>
</dbReference>
<reference evidence="4 5" key="1">
    <citation type="journal article" date="2015" name="Genome Biol. Evol.">
        <title>Comparative Genomics of a Bacterivorous Green Alga Reveals Evolutionary Causalities and Consequences of Phago-Mixotrophic Mode of Nutrition.</title>
        <authorList>
            <person name="Burns J.A."/>
            <person name="Paasch A."/>
            <person name="Narechania A."/>
            <person name="Kim E."/>
        </authorList>
    </citation>
    <scope>NUCLEOTIDE SEQUENCE [LARGE SCALE GENOMIC DNA]</scope>
    <source>
        <strain evidence="4 5">PLY_AMNH</strain>
    </source>
</reference>
<feature type="domain" description="EF-hand" evidence="3">
    <location>
        <begin position="222"/>
        <end position="257"/>
    </location>
</feature>
<dbReference type="SUPFAM" id="SSF47473">
    <property type="entry name" value="EF-hand"/>
    <property type="match status" value="1"/>
</dbReference>
<dbReference type="AlphaFoldDB" id="A0AAE0L4R4"/>
<evidence type="ECO:0000313" key="5">
    <source>
        <dbReference type="Proteomes" id="UP001190700"/>
    </source>
</evidence>
<dbReference type="Pfam" id="PF13202">
    <property type="entry name" value="EF-hand_5"/>
    <property type="match status" value="1"/>
</dbReference>
<keyword evidence="1" id="KW-0106">Calcium</keyword>
<dbReference type="Proteomes" id="UP001190700">
    <property type="component" value="Unassembled WGS sequence"/>
</dbReference>
<name>A0AAE0L4R4_9CHLO</name>
<dbReference type="SUPFAM" id="SSF51126">
    <property type="entry name" value="Pectin lyase-like"/>
    <property type="match status" value="2"/>
</dbReference>
<dbReference type="Gene3D" id="1.10.238.10">
    <property type="entry name" value="EF-hand"/>
    <property type="match status" value="1"/>
</dbReference>
<dbReference type="Pfam" id="PF13405">
    <property type="entry name" value="EF-hand_6"/>
    <property type="match status" value="1"/>
</dbReference>
<keyword evidence="5" id="KW-1185">Reference proteome</keyword>
<dbReference type="PANTHER" id="PTHR11319">
    <property type="entry name" value="G PROTEIN-COUPLED RECEPTOR-RELATED"/>
    <property type="match status" value="1"/>
</dbReference>
<sequence>MCAKGPSLISHMLIFTISLLFLRLSAGAALGAEARFLDPLKQGCDAGDFLRARQDLEEAEALIVTAHALKRSAQFAYNNLVESCSTARQLYLEEPTTWERFSTVFDFFDQDRDGRLGKKELTLLAVMGMHGTRIYGENLWEYRKDDTSKTVADLIERFLFEFYADSLDDETSEVDDVTFDKFFESGYANYHVRESIPGIIKYISSGEIDFEKLEQAIAPALGEDQKARAIFDKFDADGDGRLNREEMIAFFTAMNIPGEPDVLVDLLMGPPSDYKELKEMQKYVNQTSLSVNVPLALFESKIDRLHGEMDFMMNGTELPVLSSDTISERLPNSLLSTSAASSHSLRRRMQSCEDHLMTATTVVAEDADDVEQDTRTGRVYTDSSDLEFGYDAYIGGCQAVGIRFADVQVPPGSNGTRIQSAEMVFVADEPGPDVLFDLWIQVVATADCPPFNVTDFAVTSLATLDTRVTWSSAAWSVGATHRTVDFAPLVQEVVDMDGWESGNALCVVVTTTDDCTLAQQTNHYEAESANNPQDDAPLLNITFAEGCASPPPLSPPLPPAPSFPPIPPAPPEVNVTAYVYSTWAGTAQLEEALENEMVATIVVSIDVAPDAALPTTTHTVLVTGICHTLTNTSAASGDGRCKIDGGSQHRLFHVRDGSLTLEQLLVTNGYHADGGGGVFAEGVSAVQILNSMITHCSTDYRGGGVHATDEVTVFIADTSFQVNYAKGDGGALYVQGAGCVLAVVDCTFSGNTADTEGGMGGALHVRDGVQATLNRTQFHSNNATWCGGSFCGQFGSTVSIFDSTFDNDLVTYEGGWGTEYFGHGGTVCFFDSGVALLQNVILMRAKATWGGAVSIKGTEITMDITNTTIDSSTALSAGGGIFKSSGLGFTLSFSTVVNCTATQGGAVWITGTNFGPWAIIESVIISNNSAVYDASFGVDGDAGGIYAQDSTSITIVRSQIEDNVAECRGGGLVVMTSSMVSMEDTVVARNGGFQGGGLFAGGTCTLSLVHCIVEGNAGGAGGGGLYGEPGSRIEMSAGSEVILNSARDGGGVVSSNISVDSVNISHNLAYRSGGGVYGHTFAEVLHSVLLFNEAENGGGIFFYNSQPLTQGELHVENSLISNNAASSMGAGVYGGSDTCARLLLVAVIENGAGQFGGGAYFNFESEAAASMSLVGSNSAQNGGGWWGGRGDGVQGV</sequence>
<proteinExistence type="predicted"/>
<evidence type="ECO:0000256" key="2">
    <source>
        <dbReference type="SAM" id="SignalP"/>
    </source>
</evidence>
<evidence type="ECO:0000259" key="3">
    <source>
        <dbReference type="PROSITE" id="PS50222"/>
    </source>
</evidence>
<feature type="chain" id="PRO_5042254108" description="EF-hand domain-containing protein" evidence="2">
    <location>
        <begin position="28"/>
        <end position="1196"/>
    </location>
</feature>
<dbReference type="EMBL" id="LGRX02009460">
    <property type="protein sequence ID" value="KAK3271670.1"/>
    <property type="molecule type" value="Genomic_DNA"/>
</dbReference>
<gene>
    <name evidence="4" type="ORF">CYMTET_19996</name>
</gene>
<feature type="signal peptide" evidence="2">
    <location>
        <begin position="1"/>
        <end position="27"/>
    </location>
</feature>